<evidence type="ECO:0000313" key="5">
    <source>
        <dbReference type="Proteomes" id="UP000078561"/>
    </source>
</evidence>
<dbReference type="OrthoDB" id="71302at2759"/>
<dbReference type="SUPFAM" id="SSF47459">
    <property type="entry name" value="HLH, helix-loop-helix DNA-binding domain"/>
    <property type="match status" value="1"/>
</dbReference>
<evidence type="ECO:0000256" key="2">
    <source>
        <dbReference type="SAM" id="MobiDB-lite"/>
    </source>
</evidence>
<accession>A0A168RH43</accession>
<name>A0A168RH43_ABSGL</name>
<dbReference type="PANTHER" id="PTHR47787">
    <property type="entry name" value="CENTROMERE-BINDING PROTEIN 1"/>
    <property type="match status" value="1"/>
</dbReference>
<feature type="compositionally biased region" description="Basic and acidic residues" evidence="2">
    <location>
        <begin position="1"/>
        <end position="11"/>
    </location>
</feature>
<dbReference type="GO" id="GO:0003700">
    <property type="term" value="F:DNA-binding transcription factor activity"/>
    <property type="evidence" value="ECO:0007669"/>
    <property type="project" value="TreeGrafter"/>
</dbReference>
<feature type="compositionally biased region" description="Low complexity" evidence="2">
    <location>
        <begin position="13"/>
        <end position="27"/>
    </location>
</feature>
<organism evidence="4">
    <name type="scientific">Absidia glauca</name>
    <name type="common">Pin mould</name>
    <dbReference type="NCBI Taxonomy" id="4829"/>
    <lineage>
        <taxon>Eukaryota</taxon>
        <taxon>Fungi</taxon>
        <taxon>Fungi incertae sedis</taxon>
        <taxon>Mucoromycota</taxon>
        <taxon>Mucoromycotina</taxon>
        <taxon>Mucoromycetes</taxon>
        <taxon>Mucorales</taxon>
        <taxon>Cunninghamellaceae</taxon>
        <taxon>Absidia</taxon>
    </lineage>
</organism>
<dbReference type="GO" id="GO:0005634">
    <property type="term" value="C:nucleus"/>
    <property type="evidence" value="ECO:0007669"/>
    <property type="project" value="TreeGrafter"/>
</dbReference>
<dbReference type="PROSITE" id="PS50888">
    <property type="entry name" value="BHLH"/>
    <property type="match status" value="1"/>
</dbReference>
<dbReference type="AlphaFoldDB" id="A0A168RH43"/>
<dbReference type="InterPro" id="IPR036638">
    <property type="entry name" value="HLH_DNA-bd_sf"/>
</dbReference>
<dbReference type="Pfam" id="PF00010">
    <property type="entry name" value="HLH"/>
    <property type="match status" value="1"/>
</dbReference>
<dbReference type="OMA" id="CINELAK"/>
<keyword evidence="1" id="KW-0175">Coiled coil</keyword>
<gene>
    <name evidence="4" type="primary">ABSGL_12568.1 scaffold 12955</name>
</gene>
<feature type="coiled-coil region" evidence="1">
    <location>
        <begin position="166"/>
        <end position="193"/>
    </location>
</feature>
<feature type="domain" description="BHLH" evidence="3">
    <location>
        <begin position="103"/>
        <end position="151"/>
    </location>
</feature>
<dbReference type="InterPro" id="IPR011598">
    <property type="entry name" value="bHLH_dom"/>
</dbReference>
<evidence type="ECO:0000259" key="3">
    <source>
        <dbReference type="PROSITE" id="PS50888"/>
    </source>
</evidence>
<dbReference type="Proteomes" id="UP000078561">
    <property type="component" value="Unassembled WGS sequence"/>
</dbReference>
<evidence type="ECO:0000313" key="4">
    <source>
        <dbReference type="EMBL" id="SAM06908.1"/>
    </source>
</evidence>
<dbReference type="Gene3D" id="4.10.280.10">
    <property type="entry name" value="Helix-loop-helix DNA-binding domain"/>
    <property type="match status" value="1"/>
</dbReference>
<dbReference type="GO" id="GO:0046983">
    <property type="term" value="F:protein dimerization activity"/>
    <property type="evidence" value="ECO:0007669"/>
    <property type="project" value="InterPro"/>
</dbReference>
<evidence type="ECO:0000256" key="1">
    <source>
        <dbReference type="SAM" id="Coils"/>
    </source>
</evidence>
<sequence>MADNGEKEKATTSKPSSPPNDSESSSKSKGKTKEPARKPIVIKQAKVSPPIAPSTTTTATTTTNDSDQPSAKRLKFADPIETTSTIKSREDLPPIGSERWKELKRASHSQVERRRRDNITDCINELAKLVPTERRQKEATLRAAVDFIKGAKDQHEVNVRKWTLDKLVSDQTIRQLEEQLETYKAKYENLLKAVQDAGHGDLCVDSNTEKEPSPAL</sequence>
<dbReference type="InParanoid" id="A0A168RH43"/>
<protein>
    <recommendedName>
        <fullName evidence="3">BHLH domain-containing protein</fullName>
    </recommendedName>
</protein>
<dbReference type="PANTHER" id="PTHR47787:SF1">
    <property type="entry name" value="CENTROMERE-BINDING PROTEIN 1"/>
    <property type="match status" value="1"/>
</dbReference>
<reference evidence="4" key="1">
    <citation type="submission" date="2016-04" db="EMBL/GenBank/DDBJ databases">
        <authorList>
            <person name="Evans L.H."/>
            <person name="Alamgir A."/>
            <person name="Owens N."/>
            <person name="Weber N.D."/>
            <person name="Virtaneva K."/>
            <person name="Barbian K."/>
            <person name="Babar A."/>
            <person name="Rosenke K."/>
        </authorList>
    </citation>
    <scope>NUCLEOTIDE SEQUENCE [LARGE SCALE GENOMIC DNA]</scope>
    <source>
        <strain evidence="4">CBS 101.48</strain>
    </source>
</reference>
<feature type="region of interest" description="Disordered" evidence="2">
    <location>
        <begin position="1"/>
        <end position="93"/>
    </location>
</feature>
<keyword evidence="5" id="KW-1185">Reference proteome</keyword>
<dbReference type="SMART" id="SM00353">
    <property type="entry name" value="HLH"/>
    <property type="match status" value="1"/>
</dbReference>
<dbReference type="FunCoup" id="A0A168RH43">
    <property type="interactions" value="230"/>
</dbReference>
<dbReference type="STRING" id="4829.A0A168RH43"/>
<dbReference type="EMBL" id="LT554635">
    <property type="protein sequence ID" value="SAM06908.1"/>
    <property type="molecule type" value="Genomic_DNA"/>
</dbReference>
<proteinExistence type="predicted"/>